<feature type="region of interest" description="Disordered" evidence="6">
    <location>
        <begin position="219"/>
        <end position="244"/>
    </location>
</feature>
<dbReference type="InterPro" id="IPR008721">
    <property type="entry name" value="ORC6_cyclin_first"/>
</dbReference>
<evidence type="ECO:0000256" key="2">
    <source>
        <dbReference type="ARBA" id="ARBA00010840"/>
    </source>
</evidence>
<proteinExistence type="inferred from homology"/>
<comment type="similarity">
    <text evidence="2">Belongs to the ORC6 family.</text>
</comment>
<feature type="domain" description="ORC6 first cyclin-like" evidence="7">
    <location>
        <begin position="4"/>
        <end position="91"/>
    </location>
</feature>
<evidence type="ECO:0000313" key="9">
    <source>
        <dbReference type="EMBL" id="KAK9675876.1"/>
    </source>
</evidence>
<gene>
    <name evidence="9" type="ORF">RND81_11G037800</name>
</gene>
<comment type="caution">
    <text evidence="9">The sequence shown here is derived from an EMBL/GenBank/DDBJ whole genome shotgun (WGS) entry which is preliminary data.</text>
</comment>
<dbReference type="Proteomes" id="UP001443914">
    <property type="component" value="Unassembled WGS sequence"/>
</dbReference>
<dbReference type="PANTHER" id="PTHR13394">
    <property type="entry name" value="ORIGIN RECOGNITION COMPLEX SUBUNIT 6"/>
    <property type="match status" value="1"/>
</dbReference>
<evidence type="ECO:0000259" key="7">
    <source>
        <dbReference type="Pfam" id="PF05460"/>
    </source>
</evidence>
<feature type="compositionally biased region" description="Basic and acidic residues" evidence="6">
    <location>
        <begin position="280"/>
        <end position="291"/>
    </location>
</feature>
<keyword evidence="4" id="KW-0238">DNA-binding</keyword>
<feature type="region of interest" description="Disordered" evidence="6">
    <location>
        <begin position="257"/>
        <end position="291"/>
    </location>
</feature>
<keyword evidence="3" id="KW-0235">DNA replication</keyword>
<accession>A0AAW1HHP0</accession>
<comment type="subcellular location">
    <subcellularLocation>
        <location evidence="1">Nucleus</location>
    </subcellularLocation>
</comment>
<dbReference type="Pfam" id="PF05460">
    <property type="entry name" value="ORC6"/>
    <property type="match status" value="1"/>
</dbReference>
<dbReference type="Gene3D" id="1.10.472.10">
    <property type="entry name" value="Cyclin-like"/>
    <property type="match status" value="1"/>
</dbReference>
<dbReference type="EMBL" id="JBDFQZ010000011">
    <property type="protein sequence ID" value="KAK9675876.1"/>
    <property type="molecule type" value="Genomic_DNA"/>
</dbReference>
<reference evidence="9" key="1">
    <citation type="submission" date="2024-03" db="EMBL/GenBank/DDBJ databases">
        <title>WGS assembly of Saponaria officinalis var. Norfolk2.</title>
        <authorList>
            <person name="Jenkins J."/>
            <person name="Shu S."/>
            <person name="Grimwood J."/>
            <person name="Barry K."/>
            <person name="Goodstein D."/>
            <person name="Schmutz J."/>
            <person name="Leebens-Mack J."/>
            <person name="Osbourn A."/>
        </authorList>
    </citation>
    <scope>NUCLEOTIDE SEQUENCE [LARGE SCALE GENOMIC DNA]</scope>
    <source>
        <strain evidence="9">JIC</strain>
    </source>
</reference>
<dbReference type="AlphaFoldDB" id="A0AAW1HHP0"/>
<dbReference type="PANTHER" id="PTHR13394:SF0">
    <property type="entry name" value="ORIGIN RECOGNITION COMPLEX SUBUNIT 6"/>
    <property type="match status" value="1"/>
</dbReference>
<evidence type="ECO:0000256" key="5">
    <source>
        <dbReference type="ARBA" id="ARBA00023242"/>
    </source>
</evidence>
<evidence type="ECO:0000256" key="1">
    <source>
        <dbReference type="ARBA" id="ARBA00004123"/>
    </source>
</evidence>
<dbReference type="GO" id="GO:0003677">
    <property type="term" value="F:DNA binding"/>
    <property type="evidence" value="ECO:0007669"/>
    <property type="project" value="UniProtKB-KW"/>
</dbReference>
<dbReference type="GO" id="GO:0005664">
    <property type="term" value="C:nuclear origin of replication recognition complex"/>
    <property type="evidence" value="ECO:0007669"/>
    <property type="project" value="InterPro"/>
</dbReference>
<evidence type="ECO:0000256" key="3">
    <source>
        <dbReference type="ARBA" id="ARBA00022705"/>
    </source>
</evidence>
<feature type="domain" description="ORC6 second cyclin-like" evidence="8">
    <location>
        <begin position="94"/>
        <end position="184"/>
    </location>
</feature>
<dbReference type="CDD" id="cd11583">
    <property type="entry name" value="Orc6_mid"/>
    <property type="match status" value="1"/>
</dbReference>
<keyword evidence="10" id="KW-1185">Reference proteome</keyword>
<evidence type="ECO:0000259" key="8">
    <source>
        <dbReference type="Pfam" id="PF21913"/>
    </source>
</evidence>
<evidence type="ECO:0008006" key="11">
    <source>
        <dbReference type="Google" id="ProtNLM"/>
    </source>
</evidence>
<keyword evidence="5" id="KW-0539">Nucleus</keyword>
<dbReference type="GO" id="GO:0006270">
    <property type="term" value="P:DNA replication initiation"/>
    <property type="evidence" value="ECO:0007669"/>
    <property type="project" value="TreeGrafter"/>
</dbReference>
<dbReference type="Pfam" id="PF21913">
    <property type="entry name" value="ORC6_2nd"/>
    <property type="match status" value="1"/>
</dbReference>
<protein>
    <recommendedName>
        <fullName evidence="11">Origin recognition complex subunit 6</fullName>
    </recommendedName>
</protein>
<evidence type="ECO:0000313" key="10">
    <source>
        <dbReference type="Proteomes" id="UP001443914"/>
    </source>
</evidence>
<evidence type="ECO:0000256" key="6">
    <source>
        <dbReference type="SAM" id="MobiDB-lite"/>
    </source>
</evidence>
<organism evidence="9 10">
    <name type="scientific">Saponaria officinalis</name>
    <name type="common">Common soapwort</name>
    <name type="synonym">Lychnis saponaria</name>
    <dbReference type="NCBI Taxonomy" id="3572"/>
    <lineage>
        <taxon>Eukaryota</taxon>
        <taxon>Viridiplantae</taxon>
        <taxon>Streptophyta</taxon>
        <taxon>Embryophyta</taxon>
        <taxon>Tracheophyta</taxon>
        <taxon>Spermatophyta</taxon>
        <taxon>Magnoliopsida</taxon>
        <taxon>eudicotyledons</taxon>
        <taxon>Gunneridae</taxon>
        <taxon>Pentapetalae</taxon>
        <taxon>Caryophyllales</taxon>
        <taxon>Caryophyllaceae</taxon>
        <taxon>Caryophylleae</taxon>
        <taxon>Saponaria</taxon>
    </lineage>
</organism>
<dbReference type="InterPro" id="IPR020529">
    <property type="entry name" value="ORC6_met/pln"/>
</dbReference>
<sequence>MDMIDVAKRLGLADNKPVVRKASEFRRLSDVKFDSSAIGVGEICKAVICLEIAANKYEVIFDRQIAIKLSGMSEKAYTRSFNSLQNILDVKNNLDIRELAIQFGCVRIIPMVKKGLKLYKDRFYASLPATRRGGTDFGRPVFLGVAFYLCAKKHKLKADKVKLIELCGASEAEFSSVSNSMKDLCHDVFGVSNEKKDAKEVKGNRELLDVFPEKRSYEDGGYMSDDEKESSSYKKRKQMEKQAYDGWKSTVISSIGKDKDKNNVSTKRTKQARLSFPKLTCERDSQDSELT</sequence>
<name>A0AAW1HHP0_SAPOF</name>
<dbReference type="InterPro" id="IPR054113">
    <property type="entry name" value="ORC6_cyclin-like_2nd"/>
</dbReference>
<evidence type="ECO:0000256" key="4">
    <source>
        <dbReference type="ARBA" id="ARBA00023125"/>
    </source>
</evidence>